<accession>A0ABN9GWA8</accession>
<protein>
    <submittedName>
        <fullName evidence="1">Uncharacterized protein</fullName>
    </submittedName>
</protein>
<name>A0ABN9GWA8_9NEOB</name>
<keyword evidence="2" id="KW-1185">Reference proteome</keyword>
<sequence>MQMQLYTEIDFLNSKLIRLANWVTKTKGEWEFTPRQWFDELGAHYRADGPAPSMHY</sequence>
<reference evidence="1" key="1">
    <citation type="submission" date="2023-05" db="EMBL/GenBank/DDBJ databases">
        <authorList>
            <person name="Stuckert A."/>
        </authorList>
    </citation>
    <scope>NUCLEOTIDE SEQUENCE</scope>
</reference>
<proteinExistence type="predicted"/>
<gene>
    <name evidence="1" type="ORF">SPARVUS_LOCUS14891940</name>
</gene>
<evidence type="ECO:0000313" key="2">
    <source>
        <dbReference type="Proteomes" id="UP001162483"/>
    </source>
</evidence>
<organism evidence="1 2">
    <name type="scientific">Staurois parvus</name>
    <dbReference type="NCBI Taxonomy" id="386267"/>
    <lineage>
        <taxon>Eukaryota</taxon>
        <taxon>Metazoa</taxon>
        <taxon>Chordata</taxon>
        <taxon>Craniata</taxon>
        <taxon>Vertebrata</taxon>
        <taxon>Euteleostomi</taxon>
        <taxon>Amphibia</taxon>
        <taxon>Batrachia</taxon>
        <taxon>Anura</taxon>
        <taxon>Neobatrachia</taxon>
        <taxon>Ranoidea</taxon>
        <taxon>Ranidae</taxon>
        <taxon>Staurois</taxon>
    </lineage>
</organism>
<dbReference type="EMBL" id="CATNWA010019474">
    <property type="protein sequence ID" value="CAI9613419.1"/>
    <property type="molecule type" value="Genomic_DNA"/>
</dbReference>
<comment type="caution">
    <text evidence="1">The sequence shown here is derived from an EMBL/GenBank/DDBJ whole genome shotgun (WGS) entry which is preliminary data.</text>
</comment>
<dbReference type="Proteomes" id="UP001162483">
    <property type="component" value="Unassembled WGS sequence"/>
</dbReference>
<evidence type="ECO:0000313" key="1">
    <source>
        <dbReference type="EMBL" id="CAI9613419.1"/>
    </source>
</evidence>